<keyword evidence="1" id="KW-0472">Membrane</keyword>
<gene>
    <name evidence="2" type="ORF">L618_002900000420</name>
</gene>
<dbReference type="Gene3D" id="3.30.530.20">
    <property type="match status" value="1"/>
</dbReference>
<evidence type="ECO:0000256" key="1">
    <source>
        <dbReference type="SAM" id="Phobius"/>
    </source>
</evidence>
<sequence length="218" mass="22711">MITPIHAVLPVPGDQALNALADRKFLAQCVPEIDLDAGGGDLLRGVITAGSAAPSDEYQVALRLVDFDPDCGTLRYEAQAREVEGQGLASLIMDMDIQTAGEAAELVLKPRLATTGITGHSLSAIEYAVSERLSEFGAKVVAVLGEEPGRIWRSPGADSAVVAVPAVEGATPEENSKPALDSRMKIVIAVLGTFGGAALLSYLLRHGVRAGRVRGAQS</sequence>
<evidence type="ECO:0000313" key="2">
    <source>
        <dbReference type="EMBL" id="TWH16106.1"/>
    </source>
</evidence>
<name>A0A562E2E1_RHORH</name>
<protein>
    <recommendedName>
        <fullName evidence="4">Carbon monoxide dehydrogenase subunit G</fullName>
    </recommendedName>
</protein>
<feature type="transmembrane region" description="Helical" evidence="1">
    <location>
        <begin position="186"/>
        <end position="204"/>
    </location>
</feature>
<dbReference type="RefSeq" id="WP_145692169.1">
    <property type="nucleotide sequence ID" value="NZ_VLJT01000027.1"/>
</dbReference>
<dbReference type="SUPFAM" id="SSF55961">
    <property type="entry name" value="Bet v1-like"/>
    <property type="match status" value="1"/>
</dbReference>
<reference evidence="2 3" key="1">
    <citation type="submission" date="2019-07" db="EMBL/GenBank/DDBJ databases">
        <title>Genome sequencing of lignin-degrading bacterial isolates.</title>
        <authorList>
            <person name="Gladden J."/>
        </authorList>
    </citation>
    <scope>NUCLEOTIDE SEQUENCE [LARGE SCALE GENOMIC DNA]</scope>
    <source>
        <strain evidence="2 3">J45</strain>
    </source>
</reference>
<dbReference type="Proteomes" id="UP000317573">
    <property type="component" value="Unassembled WGS sequence"/>
</dbReference>
<organism evidence="2 3">
    <name type="scientific">Rhodococcus rhodochrous J45</name>
    <dbReference type="NCBI Taxonomy" id="935266"/>
    <lineage>
        <taxon>Bacteria</taxon>
        <taxon>Bacillati</taxon>
        <taxon>Actinomycetota</taxon>
        <taxon>Actinomycetes</taxon>
        <taxon>Mycobacteriales</taxon>
        <taxon>Nocardiaceae</taxon>
        <taxon>Rhodococcus</taxon>
    </lineage>
</organism>
<dbReference type="AlphaFoldDB" id="A0A562E2E1"/>
<comment type="caution">
    <text evidence="2">The sequence shown here is derived from an EMBL/GenBank/DDBJ whole genome shotgun (WGS) entry which is preliminary data.</text>
</comment>
<dbReference type="InterPro" id="IPR023393">
    <property type="entry name" value="START-like_dom_sf"/>
</dbReference>
<dbReference type="EMBL" id="VLJT01000027">
    <property type="protein sequence ID" value="TWH16106.1"/>
    <property type="molecule type" value="Genomic_DNA"/>
</dbReference>
<accession>A0A562E2E1</accession>
<evidence type="ECO:0000313" key="3">
    <source>
        <dbReference type="Proteomes" id="UP000317573"/>
    </source>
</evidence>
<keyword evidence="1" id="KW-0812">Transmembrane</keyword>
<keyword evidence="1" id="KW-1133">Transmembrane helix</keyword>
<evidence type="ECO:0008006" key="4">
    <source>
        <dbReference type="Google" id="ProtNLM"/>
    </source>
</evidence>
<proteinExistence type="predicted"/>